<dbReference type="SMART" id="SM00239">
    <property type="entry name" value="C2"/>
    <property type="match status" value="1"/>
</dbReference>
<feature type="region of interest" description="Disordered" evidence="1">
    <location>
        <begin position="14"/>
        <end position="48"/>
    </location>
</feature>
<sequence length="1843" mass="215460">MMLDKFKNIVNLNNSGAEKDEAKKAEANENPEAGAPVPGDPSLEGAEEKTFFDEMLGAPQYTYEQFLKVLKSPQEERGDTDDLKKHWGYPRRWKVILWDLQIQNYMNSDFNAFVDFDFGGNREECRIQRGSSMKIYAKGKTKNCLRTHVVSNVAAEQKKNMNFRSVFEYRGSYLDLENEKLRIKVWEYKQFTLNKLEGIYEEPLLSFAVGQIYNETTLYKYMKDTRVKRCRLFFQLYFQELYDFELSFLNWSFSDLLSYTYIQAKSLKYVEDDPEKLGRRINKSGRCHIFPKGGTCVKVKKLNKKKKKKIENKNTEYGIGMNSSFNSALSEDSERNNKNGQQNSAGAKYKNDRQARNLEKLFFRNVSLMQNVEENEQVSYKNVNNVHLPNPRVTITLTHTPKGHEGLTLVSMEQKAICFPVWENLGEMYFRGTLRDIDVSYLNVSARGGCTPGGGESGTLLCAQAVPPQLLTSPLQSLLLSYFPPPQIKVEDMSAPKSSREIGMCQIPLKGVVDYPYVAHQLEAPPWLIEEAKYEGWESKLEEWKLGTVDGKVIIARVPRYRQMGDIYHLDCRYAYLIVHIFNIDQIVTVDNVKELDTYVEVSFDETSRRTRFVRKTLSPNYDSQIAIPMRFNHKNQVNYQNFSKKGRIYIDVWGKADDIVYVGGVSITPYEIFFNEKNVRRKKSKLEHIDLETNVKTPYETVVYRGCKKLLFLHDDQRISNIHFSVWTYPDVLSSDENNPVVAPPVFSTTKNFPTRLAEKYEKLKGLYFQVLKTIRGIPEGCTDIYKTKRFFNYELLNQRKESHFLPSLITSVKSPYGAESTNAIFHYVRCIPFIHKKDNIAFTPDFTLQLKGGNALDHSLLLCSLFLGIPVISFVCFGTLWDNQKHAWVCTFEYNEEKNYGMIKFWETTTGNVYTLKKRFSDMNKLKSLEIKLSESKYKSHLRHGFLQKSGMSTNDVNRIKEETKRQIKELFNNRVTDIPIGGPSVPYKTIDLIFNNKNIFLNLQDPNPLNIWYDYWRVDLWFPFSSIDYNIQPCFTIKNYSHKIEDMELDRLAKELRSNIEKNINIYRASRNLSTRWNRDETLELFLQVGLELLHQLNTSRKEDALLAKLKIEDWKKALYHKVPQSHRLLGFPYHFNTCKSKFISDKLISTLAILESRDRSLCLSLAVCLYSLPGDFISAYIYIITCVKITQRELRKMEIVKEKAQRKAEMKNARKKQKGSPENADAPTVDAIDVDALAEHNLEETLKEDAYGEMDVKFDSPNQEASSQGQAEEEAREGEEVQANEQSRELAQAGDANLDLLETHSNDEREQVESTQNAGRGSKKKKLKKSVDLINLLLAVKKEGGRKKGESNNAESNNEGENPLEDTPLGNPQEGLTHLKEGDSNQNEATQNVSTPEEGVDRPPEELRKDDQLAEEAPERDAPVVSLKGSIIAADSTDWREGKREDTKELKRKKKEKRKEKEKEKEAKSERKRDREKDTKSERDKKQLEFEKLIKSNNYFEKEKKKLQEDIEKLEREKEEFKKQKMLREQKEKQMLLEEKLKLEKEKEQFENEKLERKMSYMLKVNEWERKEKERRREEEERRREEEERRRKEEEEYRKMTEKKTHALEEEKKKKKKKKKKEETHRKKRWEGMSSAEGEEEADREAKKEREREIERQREHEREIEKERERQMEREMDREISRQIGRKTGRDVEAQPSVREKYSDTNELSELSSFGEELDLNQIYSKTSNLDDLNEKKKKKIRVHTNRKENTASTSNLSKDMDEVKNEMDDNPNIARYLYGKTKNRNAGKKNYNYDEPHYGKSMNEMTYTEMKKSDLFKGFADPSSGKAKKKIVLVKRKG</sequence>
<evidence type="ECO:0000259" key="2">
    <source>
        <dbReference type="PROSITE" id="PS50004"/>
    </source>
</evidence>
<evidence type="ECO:0000256" key="1">
    <source>
        <dbReference type="SAM" id="MobiDB-lite"/>
    </source>
</evidence>
<feature type="region of interest" description="Disordered" evidence="1">
    <location>
        <begin position="1574"/>
        <end position="1713"/>
    </location>
</feature>
<dbReference type="CDD" id="cd00030">
    <property type="entry name" value="C2"/>
    <property type="match status" value="1"/>
</dbReference>
<dbReference type="SUPFAM" id="SSF49562">
    <property type="entry name" value="C2 domain (Calcium/lipid-binding domain, CaLB)"/>
    <property type="match status" value="1"/>
</dbReference>
<feature type="region of interest" description="Disordered" evidence="1">
    <location>
        <begin position="328"/>
        <end position="351"/>
    </location>
</feature>
<protein>
    <submittedName>
        <fullName evidence="3">(malaria parasite P. vivax) hypothetical protein</fullName>
    </submittedName>
</protein>
<feature type="compositionally biased region" description="Polar residues" evidence="1">
    <location>
        <begin position="1388"/>
        <end position="1399"/>
    </location>
</feature>
<feature type="region of interest" description="Disordered" evidence="1">
    <location>
        <begin position="1262"/>
        <end position="1293"/>
    </location>
</feature>
<dbReference type="VEuPathDB" id="PlasmoDB:PVPAM_140069600"/>
<feature type="compositionally biased region" description="Basic and acidic residues" evidence="1">
    <location>
        <begin position="1441"/>
        <end position="1453"/>
    </location>
</feature>
<dbReference type="InterPro" id="IPR035892">
    <property type="entry name" value="C2_domain_sf"/>
</dbReference>
<reference evidence="3" key="1">
    <citation type="submission" date="2021-09" db="EMBL/GenBank/DDBJ databases">
        <authorList>
            <consortium name="Pathogen Informatics"/>
        </authorList>
    </citation>
    <scope>NUCLEOTIDE SEQUENCE</scope>
    <source>
        <strain evidence="3">PvW1</strain>
    </source>
</reference>
<comment type="caution">
    <text evidence="3">The sequence shown here is derived from an EMBL/GenBank/DDBJ whole genome shotgun (WGS) entry which is preliminary data.</text>
</comment>
<proteinExistence type="predicted"/>
<feature type="compositionally biased region" description="Basic and acidic residues" evidence="1">
    <location>
        <begin position="1692"/>
        <end position="1708"/>
    </location>
</feature>
<feature type="compositionally biased region" description="Acidic residues" evidence="1">
    <location>
        <begin position="1275"/>
        <end position="1286"/>
    </location>
</feature>
<name>A0A8S4H1S0_PLAVI</name>
<dbReference type="Pfam" id="PF24652">
    <property type="entry name" value="CEP76_C"/>
    <property type="match status" value="1"/>
</dbReference>
<feature type="region of interest" description="Disordered" evidence="1">
    <location>
        <begin position="1209"/>
        <end position="1234"/>
    </location>
</feature>
<feature type="region of interest" description="Disordered" evidence="1">
    <location>
        <begin position="1730"/>
        <end position="1774"/>
    </location>
</feature>
<dbReference type="InterPro" id="IPR000008">
    <property type="entry name" value="C2_dom"/>
</dbReference>
<dbReference type="Gene3D" id="2.60.40.150">
    <property type="entry name" value="C2 domain"/>
    <property type="match status" value="1"/>
</dbReference>
<feature type="compositionally biased region" description="Basic and acidic residues" evidence="1">
    <location>
        <begin position="1763"/>
        <end position="1772"/>
    </location>
</feature>
<feature type="compositionally biased region" description="Basic and acidic residues" evidence="1">
    <location>
        <begin position="1574"/>
        <end position="1616"/>
    </location>
</feature>
<dbReference type="Pfam" id="PF24656">
    <property type="entry name" value="CEPT76_peptidase"/>
    <property type="match status" value="1"/>
</dbReference>
<dbReference type="PANTHER" id="PTHR46436">
    <property type="entry name" value="CENTROSOMAL PROTEIN OF 76 KDA"/>
    <property type="match status" value="1"/>
</dbReference>
<dbReference type="InterPro" id="IPR056290">
    <property type="entry name" value="CEPT76/DRC7_peptidase-like_dom"/>
</dbReference>
<feature type="compositionally biased region" description="Low complexity" evidence="1">
    <location>
        <begin position="1355"/>
        <end position="1365"/>
    </location>
</feature>
<dbReference type="PROSITE" id="PS50004">
    <property type="entry name" value="C2"/>
    <property type="match status" value="1"/>
</dbReference>
<feature type="domain" description="C2" evidence="2">
    <location>
        <begin position="558"/>
        <end position="684"/>
    </location>
</feature>
<feature type="compositionally biased region" description="Basic and acidic residues" evidence="1">
    <location>
        <begin position="1403"/>
        <end position="1426"/>
    </location>
</feature>
<accession>A0A8S4H1S0</accession>
<gene>
    <name evidence="3" type="ORF">PVW1_140067500</name>
</gene>
<feature type="region of interest" description="Disordered" evidence="1">
    <location>
        <begin position="1344"/>
        <end position="1493"/>
    </location>
</feature>
<evidence type="ECO:0000313" key="4">
    <source>
        <dbReference type="Proteomes" id="UP000779233"/>
    </source>
</evidence>
<feature type="compositionally biased region" description="Basic and acidic residues" evidence="1">
    <location>
        <begin position="1306"/>
        <end position="1316"/>
    </location>
</feature>
<feature type="compositionally biased region" description="Basic and acidic residues" evidence="1">
    <location>
        <begin position="1648"/>
        <end position="1685"/>
    </location>
</feature>
<dbReference type="Proteomes" id="UP000779233">
    <property type="component" value="Unassembled WGS sequence"/>
</dbReference>
<dbReference type="InterPro" id="IPR056288">
    <property type="entry name" value="CEP76_C"/>
</dbReference>
<feature type="compositionally biased region" description="Basic residues" evidence="1">
    <location>
        <begin position="1740"/>
        <end position="1749"/>
    </location>
</feature>
<dbReference type="InterPro" id="IPR052299">
    <property type="entry name" value="CEP76"/>
</dbReference>
<evidence type="ECO:0000313" key="3">
    <source>
        <dbReference type="EMBL" id="CAG9472511.1"/>
    </source>
</evidence>
<dbReference type="EMBL" id="CAJZCX010000003">
    <property type="protein sequence ID" value="CAG9472511.1"/>
    <property type="molecule type" value="Genomic_DNA"/>
</dbReference>
<feature type="compositionally biased region" description="Basic and acidic residues" evidence="1">
    <location>
        <begin position="1344"/>
        <end position="1354"/>
    </location>
</feature>
<feature type="compositionally biased region" description="Basic and acidic residues" evidence="1">
    <location>
        <begin position="17"/>
        <end position="27"/>
    </location>
</feature>
<organism evidence="3 4">
    <name type="scientific">Plasmodium vivax</name>
    <name type="common">malaria parasite P. vivax</name>
    <dbReference type="NCBI Taxonomy" id="5855"/>
    <lineage>
        <taxon>Eukaryota</taxon>
        <taxon>Sar</taxon>
        <taxon>Alveolata</taxon>
        <taxon>Apicomplexa</taxon>
        <taxon>Aconoidasida</taxon>
        <taxon>Haemosporida</taxon>
        <taxon>Plasmodiidae</taxon>
        <taxon>Plasmodium</taxon>
        <taxon>Plasmodium (Plasmodium)</taxon>
    </lineage>
</organism>
<dbReference type="PANTHER" id="PTHR46436:SF2">
    <property type="entry name" value="CHROMOSOME UNDETERMINED SCAFFOLD_119, WHOLE GENOME SHOTGUN SEQUENCE"/>
    <property type="match status" value="1"/>
</dbReference>
<feature type="region of interest" description="Disordered" evidence="1">
    <location>
        <begin position="1306"/>
        <end position="1331"/>
    </location>
</feature>
<dbReference type="Pfam" id="PF00168">
    <property type="entry name" value="C2"/>
    <property type="match status" value="1"/>
</dbReference>
<feature type="compositionally biased region" description="Basic and acidic residues" evidence="1">
    <location>
        <begin position="1463"/>
        <end position="1493"/>
    </location>
</feature>